<evidence type="ECO:0000259" key="2">
    <source>
        <dbReference type="PROSITE" id="PS51462"/>
    </source>
</evidence>
<dbReference type="GO" id="GO:0016787">
    <property type="term" value="F:hydrolase activity"/>
    <property type="evidence" value="ECO:0007669"/>
    <property type="project" value="UniProtKB-KW"/>
</dbReference>
<organism evidence="3 4">
    <name type="scientific">Candidatus Woesebacteria bacterium RIFCSPHIGHO2_12_FULL_41_24</name>
    <dbReference type="NCBI Taxonomy" id="1802510"/>
    <lineage>
        <taxon>Bacteria</taxon>
        <taxon>Candidatus Woeseibacteriota</taxon>
    </lineage>
</organism>
<proteinExistence type="predicted"/>
<dbReference type="Proteomes" id="UP000178603">
    <property type="component" value="Unassembled WGS sequence"/>
</dbReference>
<dbReference type="PROSITE" id="PS51462">
    <property type="entry name" value="NUDIX"/>
    <property type="match status" value="1"/>
</dbReference>
<dbReference type="Pfam" id="PF00293">
    <property type="entry name" value="NUDIX"/>
    <property type="match status" value="1"/>
</dbReference>
<sequence>MKTYVTVHAIAINKKGEALVLQRAKHRSSPDKWNCVTGYIQDRESAEEAALRELKEETNLVGKIIKTTEPFWVDSGKIRWVVITSLIKIANESKLKIDEGESQAYKWIKTGDPIVKNSVGLKASLEKLGLIPSVKLPQSQAKSLFAKLRMNGVV</sequence>
<dbReference type="PANTHER" id="PTHR43736">
    <property type="entry name" value="ADP-RIBOSE PYROPHOSPHATASE"/>
    <property type="match status" value="1"/>
</dbReference>
<dbReference type="SUPFAM" id="SSF55811">
    <property type="entry name" value="Nudix"/>
    <property type="match status" value="1"/>
</dbReference>
<keyword evidence="1" id="KW-0378">Hydrolase</keyword>
<evidence type="ECO:0000313" key="4">
    <source>
        <dbReference type="Proteomes" id="UP000178603"/>
    </source>
</evidence>
<dbReference type="InterPro" id="IPR015797">
    <property type="entry name" value="NUDIX_hydrolase-like_dom_sf"/>
</dbReference>
<accession>A0A1F8AU42</accession>
<comment type="caution">
    <text evidence="3">The sequence shown here is derived from an EMBL/GenBank/DDBJ whole genome shotgun (WGS) entry which is preliminary data.</text>
</comment>
<feature type="domain" description="Nudix hydrolase" evidence="2">
    <location>
        <begin position="2"/>
        <end position="136"/>
    </location>
</feature>
<dbReference type="Gene3D" id="3.90.79.10">
    <property type="entry name" value="Nucleoside Triphosphate Pyrophosphohydrolase"/>
    <property type="match status" value="1"/>
</dbReference>
<dbReference type="CDD" id="cd02883">
    <property type="entry name" value="NUDIX_Hydrolase"/>
    <property type="match status" value="1"/>
</dbReference>
<dbReference type="InterPro" id="IPR020084">
    <property type="entry name" value="NUDIX_hydrolase_CS"/>
</dbReference>
<protein>
    <recommendedName>
        <fullName evidence="2">Nudix hydrolase domain-containing protein</fullName>
    </recommendedName>
</protein>
<gene>
    <name evidence="3" type="ORF">A3E44_03095</name>
</gene>
<reference evidence="3 4" key="1">
    <citation type="journal article" date="2016" name="Nat. Commun.">
        <title>Thousands of microbial genomes shed light on interconnected biogeochemical processes in an aquifer system.</title>
        <authorList>
            <person name="Anantharaman K."/>
            <person name="Brown C.T."/>
            <person name="Hug L.A."/>
            <person name="Sharon I."/>
            <person name="Castelle C.J."/>
            <person name="Probst A.J."/>
            <person name="Thomas B.C."/>
            <person name="Singh A."/>
            <person name="Wilkins M.J."/>
            <person name="Karaoz U."/>
            <person name="Brodie E.L."/>
            <person name="Williams K.H."/>
            <person name="Hubbard S.S."/>
            <person name="Banfield J.F."/>
        </authorList>
    </citation>
    <scope>NUCLEOTIDE SEQUENCE [LARGE SCALE GENOMIC DNA]</scope>
</reference>
<evidence type="ECO:0000313" key="3">
    <source>
        <dbReference type="EMBL" id="OGM55246.1"/>
    </source>
</evidence>
<dbReference type="AlphaFoldDB" id="A0A1F8AU42"/>
<dbReference type="PROSITE" id="PS00893">
    <property type="entry name" value="NUDIX_BOX"/>
    <property type="match status" value="1"/>
</dbReference>
<dbReference type="PANTHER" id="PTHR43736:SF1">
    <property type="entry name" value="DIHYDRONEOPTERIN TRIPHOSPHATE DIPHOSPHATASE"/>
    <property type="match status" value="1"/>
</dbReference>
<dbReference type="EMBL" id="MGGW01000004">
    <property type="protein sequence ID" value="OGM55246.1"/>
    <property type="molecule type" value="Genomic_DNA"/>
</dbReference>
<name>A0A1F8AU42_9BACT</name>
<dbReference type="InterPro" id="IPR000086">
    <property type="entry name" value="NUDIX_hydrolase_dom"/>
</dbReference>
<evidence type="ECO:0000256" key="1">
    <source>
        <dbReference type="ARBA" id="ARBA00022801"/>
    </source>
</evidence>